<keyword evidence="5" id="KW-0573">Peptidoglycan synthesis</keyword>
<dbReference type="InterPro" id="IPR012338">
    <property type="entry name" value="Beta-lactam/transpept-like"/>
</dbReference>
<organism evidence="10 11">
    <name type="scientific">Aquibacillus albus</name>
    <dbReference type="NCBI Taxonomy" id="1168171"/>
    <lineage>
        <taxon>Bacteria</taxon>
        <taxon>Bacillati</taxon>
        <taxon>Bacillota</taxon>
        <taxon>Bacilli</taxon>
        <taxon>Bacillales</taxon>
        <taxon>Bacillaceae</taxon>
        <taxon>Aquibacillus</taxon>
    </lineage>
</organism>
<dbReference type="EC" id="3.4.16.4" evidence="10"/>
<keyword evidence="2 8" id="KW-0732">Signal</keyword>
<evidence type="ECO:0000256" key="3">
    <source>
        <dbReference type="ARBA" id="ARBA00022801"/>
    </source>
</evidence>
<feature type="signal peptide" evidence="8">
    <location>
        <begin position="1"/>
        <end position="24"/>
    </location>
</feature>
<dbReference type="Proteomes" id="UP001296943">
    <property type="component" value="Unassembled WGS sequence"/>
</dbReference>
<sequence length="367" mass="41486">MKRLLIVMTSISLIFLFIPQNALAKPNVSAHNAILMEQSTGRVLYEKSANEKRLIASITKIMTAIIAIESGKLDEMVTVSKEAAYTEGSSIYLKEGEKIKLKDLVYGLMLRSGNDAAVAIAEHVGGSLEGFSFLMNEKATWLGMDHSHFDNPHGLDSVTHYSTAYDMALLTRHAMENDIFKEISSSTSYKAESRKYAWGNKNKLLTQYYNHSTGGKTGFTRAAGRTLVSTAEKDGMELIVVTLNAPDDWKDHMRLFEWGFENYNMINIQENGLESYRLTETGEIKTGYVKENVTMPLTDLEKERLHSTAYFTTLEPYSDKEIIGKKVFTLNEKNIAEALIYRNHLKEDKRSMIETVFYLIHKMVGVL</sequence>
<accession>A0ABS2MV55</accession>
<dbReference type="GO" id="GO:0009002">
    <property type="term" value="F:serine-type D-Ala-D-Ala carboxypeptidase activity"/>
    <property type="evidence" value="ECO:0007669"/>
    <property type="project" value="UniProtKB-EC"/>
</dbReference>
<evidence type="ECO:0000256" key="1">
    <source>
        <dbReference type="ARBA" id="ARBA00007164"/>
    </source>
</evidence>
<evidence type="ECO:0000256" key="8">
    <source>
        <dbReference type="SAM" id="SignalP"/>
    </source>
</evidence>
<keyword evidence="4" id="KW-0133">Cell shape</keyword>
<proteinExistence type="inferred from homology"/>
<evidence type="ECO:0000256" key="2">
    <source>
        <dbReference type="ARBA" id="ARBA00022729"/>
    </source>
</evidence>
<dbReference type="PANTHER" id="PTHR21581:SF33">
    <property type="entry name" value="D-ALANYL-D-ALANINE CARBOXYPEPTIDASE DACB"/>
    <property type="match status" value="1"/>
</dbReference>
<keyword evidence="11" id="KW-1185">Reference proteome</keyword>
<dbReference type="InterPro" id="IPR018044">
    <property type="entry name" value="Peptidase_S11"/>
</dbReference>
<feature type="chain" id="PRO_5045363045" evidence="8">
    <location>
        <begin position="25"/>
        <end position="367"/>
    </location>
</feature>
<keyword evidence="3 10" id="KW-0378">Hydrolase</keyword>
<reference evidence="10 11" key="1">
    <citation type="submission" date="2021-01" db="EMBL/GenBank/DDBJ databases">
        <title>Genomic Encyclopedia of Type Strains, Phase IV (KMG-IV): sequencing the most valuable type-strain genomes for metagenomic binning, comparative biology and taxonomic classification.</title>
        <authorList>
            <person name="Goeker M."/>
        </authorList>
    </citation>
    <scope>NUCLEOTIDE SEQUENCE [LARGE SCALE GENOMIC DNA]</scope>
    <source>
        <strain evidence="10 11">DSM 23711</strain>
    </source>
</reference>
<dbReference type="Pfam" id="PF00768">
    <property type="entry name" value="Peptidase_S11"/>
    <property type="match status" value="1"/>
</dbReference>
<evidence type="ECO:0000256" key="4">
    <source>
        <dbReference type="ARBA" id="ARBA00022960"/>
    </source>
</evidence>
<dbReference type="SUPFAM" id="SSF56601">
    <property type="entry name" value="beta-lactamase/transpeptidase-like"/>
    <property type="match status" value="1"/>
</dbReference>
<dbReference type="InterPro" id="IPR001967">
    <property type="entry name" value="Peptidase_S11_N"/>
</dbReference>
<evidence type="ECO:0000256" key="7">
    <source>
        <dbReference type="RuleBase" id="RU004016"/>
    </source>
</evidence>
<dbReference type="PANTHER" id="PTHR21581">
    <property type="entry name" value="D-ALANYL-D-ALANINE CARBOXYPEPTIDASE"/>
    <property type="match status" value="1"/>
</dbReference>
<gene>
    <name evidence="10" type="ORF">JOC48_000248</name>
</gene>
<evidence type="ECO:0000256" key="5">
    <source>
        <dbReference type="ARBA" id="ARBA00022984"/>
    </source>
</evidence>
<protein>
    <submittedName>
        <fullName evidence="10">D-alanyl-D-alanine carboxypeptidase</fullName>
        <ecNumber evidence="10">3.4.16.4</ecNumber>
    </submittedName>
</protein>
<dbReference type="EMBL" id="JAFBDR010000001">
    <property type="protein sequence ID" value="MBM7569779.1"/>
    <property type="molecule type" value="Genomic_DNA"/>
</dbReference>
<feature type="domain" description="Peptidase S11 D-alanyl-D-alanine carboxypeptidase A N-terminal" evidence="9">
    <location>
        <begin position="22"/>
        <end position="246"/>
    </location>
</feature>
<evidence type="ECO:0000259" key="9">
    <source>
        <dbReference type="Pfam" id="PF00768"/>
    </source>
</evidence>
<dbReference type="PRINTS" id="PR00725">
    <property type="entry name" value="DADACBPTASE1"/>
</dbReference>
<keyword evidence="10" id="KW-0645">Protease</keyword>
<evidence type="ECO:0000313" key="10">
    <source>
        <dbReference type="EMBL" id="MBM7569779.1"/>
    </source>
</evidence>
<name>A0ABS2MV55_9BACI</name>
<evidence type="ECO:0000256" key="6">
    <source>
        <dbReference type="ARBA" id="ARBA00023316"/>
    </source>
</evidence>
<keyword evidence="6" id="KW-0961">Cell wall biogenesis/degradation</keyword>
<dbReference type="Gene3D" id="3.40.710.10">
    <property type="entry name" value="DD-peptidase/beta-lactamase superfamily"/>
    <property type="match status" value="1"/>
</dbReference>
<comment type="caution">
    <text evidence="10">The sequence shown here is derived from an EMBL/GenBank/DDBJ whole genome shotgun (WGS) entry which is preliminary data.</text>
</comment>
<keyword evidence="10" id="KW-0121">Carboxypeptidase</keyword>
<evidence type="ECO:0000313" key="11">
    <source>
        <dbReference type="Proteomes" id="UP001296943"/>
    </source>
</evidence>
<comment type="similarity">
    <text evidence="1 7">Belongs to the peptidase S11 family.</text>
</comment>